<accession>A0A841BJZ7</accession>
<dbReference type="SUPFAM" id="SSF50129">
    <property type="entry name" value="GroES-like"/>
    <property type="match status" value="1"/>
</dbReference>
<keyword evidence="2" id="KW-1185">Reference proteome</keyword>
<organism evidence="1 2">
    <name type="scientific">Allocatelliglobosispora scoriae</name>
    <dbReference type="NCBI Taxonomy" id="643052"/>
    <lineage>
        <taxon>Bacteria</taxon>
        <taxon>Bacillati</taxon>
        <taxon>Actinomycetota</taxon>
        <taxon>Actinomycetes</taxon>
        <taxon>Micromonosporales</taxon>
        <taxon>Micromonosporaceae</taxon>
        <taxon>Allocatelliglobosispora</taxon>
    </lineage>
</organism>
<dbReference type="EMBL" id="JACHMN010000001">
    <property type="protein sequence ID" value="MBB5867536.1"/>
    <property type="molecule type" value="Genomic_DNA"/>
</dbReference>
<evidence type="ECO:0000313" key="2">
    <source>
        <dbReference type="Proteomes" id="UP000587527"/>
    </source>
</evidence>
<gene>
    <name evidence="1" type="ORF">F4553_000915</name>
</gene>
<protein>
    <recommendedName>
        <fullName evidence="3">DUF2855 family protein</fullName>
    </recommendedName>
</protein>
<evidence type="ECO:0008006" key="3">
    <source>
        <dbReference type="Google" id="ProtNLM"/>
    </source>
</evidence>
<proteinExistence type="predicted"/>
<dbReference type="RefSeq" id="WP_184832401.1">
    <property type="nucleotide sequence ID" value="NZ_JACHMN010000001.1"/>
</dbReference>
<dbReference type="Proteomes" id="UP000587527">
    <property type="component" value="Unassembled WGS sequence"/>
</dbReference>
<comment type="caution">
    <text evidence="1">The sequence shown here is derived from an EMBL/GenBank/DDBJ whole genome shotgun (WGS) entry which is preliminary data.</text>
</comment>
<evidence type="ECO:0000313" key="1">
    <source>
        <dbReference type="EMBL" id="MBB5867536.1"/>
    </source>
</evidence>
<sequence>MTASWTLAVGRDDLARTALVANPLPEPADGEAVLRVHRVGITANNVTYAVLGDSYRYWEFFPATARGLDERWGLPPVWGFSEVAASTVPGVEPGQRFYGYLPPATHLVVRPGRVDGQGFRDTSGNRADLPSPYNAYRRTTGDPAYEAEREDLLILFRPLFFTSYMLADHLADQGFFGARTLVLSSASSKTAYAAAFELHGTGPRVVGLTSADNVEFTRGLGCYDEVLGYDDVASLERVPTAYLDLSGRPGVRAELREHLGDRLVHDIAVGLTSQTPNATSAAAVFFAPDQMRKRTLDWGRAGLDERFSAAWQRFAGTAETWVDVAVGRGPQALRAAWLDVLAGHTPPRTGHVLDLR</sequence>
<dbReference type="InterPro" id="IPR021276">
    <property type="entry name" value="DUF2855"/>
</dbReference>
<dbReference type="InterPro" id="IPR011032">
    <property type="entry name" value="GroES-like_sf"/>
</dbReference>
<dbReference type="Pfam" id="PF11017">
    <property type="entry name" value="DUF2855"/>
    <property type="match status" value="1"/>
</dbReference>
<dbReference type="AlphaFoldDB" id="A0A841BJZ7"/>
<name>A0A841BJZ7_9ACTN</name>
<reference evidence="1 2" key="1">
    <citation type="submission" date="2020-08" db="EMBL/GenBank/DDBJ databases">
        <title>Sequencing the genomes of 1000 actinobacteria strains.</title>
        <authorList>
            <person name="Klenk H.-P."/>
        </authorList>
    </citation>
    <scope>NUCLEOTIDE SEQUENCE [LARGE SCALE GENOMIC DNA]</scope>
    <source>
        <strain evidence="1 2">DSM 45362</strain>
    </source>
</reference>